<reference evidence="1" key="1">
    <citation type="journal article" date="2014" name="Int. J. Syst. Evol. Microbiol.">
        <title>Complete genome sequence of Corynebacterium casei LMG S-19264T (=DSM 44701T), isolated from a smear-ripened cheese.</title>
        <authorList>
            <consortium name="US DOE Joint Genome Institute (JGI-PGF)"/>
            <person name="Walter F."/>
            <person name="Albersmeier A."/>
            <person name="Kalinowski J."/>
            <person name="Ruckert C."/>
        </authorList>
    </citation>
    <scope>NUCLEOTIDE SEQUENCE</scope>
    <source>
        <strain evidence="1">CGMCC 1.12408</strain>
    </source>
</reference>
<dbReference type="EMBL" id="BMEY01000003">
    <property type="protein sequence ID" value="GGA66900.1"/>
    <property type="molecule type" value="Genomic_DNA"/>
</dbReference>
<name>A0A916RQW6_9BACI</name>
<keyword evidence="2" id="KW-1185">Reference proteome</keyword>
<dbReference type="Proteomes" id="UP000613512">
    <property type="component" value="Unassembled WGS sequence"/>
</dbReference>
<proteinExistence type="predicted"/>
<organism evidence="1 2">
    <name type="scientific">Ornithinibacillus halotolerans</name>
    <dbReference type="NCBI Taxonomy" id="1274357"/>
    <lineage>
        <taxon>Bacteria</taxon>
        <taxon>Bacillati</taxon>
        <taxon>Bacillota</taxon>
        <taxon>Bacilli</taxon>
        <taxon>Bacillales</taxon>
        <taxon>Bacillaceae</taxon>
        <taxon>Ornithinibacillus</taxon>
    </lineage>
</organism>
<evidence type="ECO:0000313" key="1">
    <source>
        <dbReference type="EMBL" id="GGA66900.1"/>
    </source>
</evidence>
<sequence length="68" mass="7889">MATWCRIIIIVNDLGIVIVDDLYAIYESEGPEVVDIGFYVVEKACLRACFFLFLRELDLFWQISTIIL</sequence>
<protein>
    <submittedName>
        <fullName evidence="1">Uncharacterized protein</fullName>
    </submittedName>
</protein>
<reference evidence="1" key="2">
    <citation type="submission" date="2020-09" db="EMBL/GenBank/DDBJ databases">
        <authorList>
            <person name="Sun Q."/>
            <person name="Zhou Y."/>
        </authorList>
    </citation>
    <scope>NUCLEOTIDE SEQUENCE</scope>
    <source>
        <strain evidence="1">CGMCC 1.12408</strain>
    </source>
</reference>
<accession>A0A916RQW6</accession>
<dbReference type="AlphaFoldDB" id="A0A916RQW6"/>
<evidence type="ECO:0000313" key="2">
    <source>
        <dbReference type="Proteomes" id="UP000613512"/>
    </source>
</evidence>
<comment type="caution">
    <text evidence="1">The sequence shown here is derived from an EMBL/GenBank/DDBJ whole genome shotgun (WGS) entry which is preliminary data.</text>
</comment>
<gene>
    <name evidence="1" type="ORF">GCM10008025_08450</name>
</gene>